<sequence>MSDVFPTGNAIGGGVRVRLGRPGLGEHLAFSHGVSFLKVKRGDKQVNKYSTTSLYT</sequence>
<reference evidence="1" key="1">
    <citation type="journal article" date="2020" name="Nature">
        <title>Giant virus diversity and host interactions through global metagenomics.</title>
        <authorList>
            <person name="Schulz F."/>
            <person name="Roux S."/>
            <person name="Paez-Espino D."/>
            <person name="Jungbluth S."/>
            <person name="Walsh D.A."/>
            <person name="Denef V.J."/>
            <person name="McMahon K.D."/>
            <person name="Konstantinidis K.T."/>
            <person name="Eloe-Fadrosh E.A."/>
            <person name="Kyrpides N.C."/>
            <person name="Woyke T."/>
        </authorList>
    </citation>
    <scope>NUCLEOTIDE SEQUENCE</scope>
    <source>
        <strain evidence="1">GVMAG-M-3300023174-144</strain>
    </source>
</reference>
<evidence type="ECO:0000313" key="1">
    <source>
        <dbReference type="EMBL" id="QHT15206.1"/>
    </source>
</evidence>
<protein>
    <submittedName>
        <fullName evidence="1">Uncharacterized protein</fullName>
    </submittedName>
</protein>
<proteinExistence type="predicted"/>
<dbReference type="AlphaFoldDB" id="A0A6C0DE14"/>
<accession>A0A6C0DE14</accession>
<organism evidence="1">
    <name type="scientific">viral metagenome</name>
    <dbReference type="NCBI Taxonomy" id="1070528"/>
    <lineage>
        <taxon>unclassified sequences</taxon>
        <taxon>metagenomes</taxon>
        <taxon>organismal metagenomes</taxon>
    </lineage>
</organism>
<dbReference type="EMBL" id="MN739602">
    <property type="protein sequence ID" value="QHT15206.1"/>
    <property type="molecule type" value="Genomic_DNA"/>
</dbReference>
<name>A0A6C0DE14_9ZZZZ</name>